<dbReference type="GO" id="GO:0005840">
    <property type="term" value="C:ribosome"/>
    <property type="evidence" value="ECO:0007669"/>
    <property type="project" value="UniProtKB-KW"/>
</dbReference>
<organism evidence="5">
    <name type="scientific">Pseudellipsoidion edaphicum</name>
    <dbReference type="NCBI Taxonomy" id="1431838"/>
    <lineage>
        <taxon>Eukaryota</taxon>
        <taxon>Sar</taxon>
        <taxon>Stramenopiles</taxon>
        <taxon>Ochrophyta</taxon>
        <taxon>Eustigmatophyceae</taxon>
        <taxon>Eustigmatales</taxon>
        <taxon>Neomonodaceae</taxon>
        <taxon>Pseudellipsoidion</taxon>
    </lineage>
</organism>
<evidence type="ECO:0000256" key="3">
    <source>
        <dbReference type="ARBA" id="ARBA00023274"/>
    </source>
</evidence>
<evidence type="ECO:0000256" key="1">
    <source>
        <dbReference type="ARBA" id="ARBA00006598"/>
    </source>
</evidence>
<dbReference type="PROSITE" id="PS00936">
    <property type="entry name" value="RIBOSOMAL_L35"/>
    <property type="match status" value="1"/>
</dbReference>
<dbReference type="EMBL" id="MK281457">
    <property type="protein sequence ID" value="QAA11980.1"/>
    <property type="molecule type" value="Genomic_DNA"/>
</dbReference>
<reference evidence="5" key="1">
    <citation type="journal article" date="2019" name="Genome Biol. Evol.">
        <title>Plastid Genomes and Proteins Illuminate the Evolution of Eustigmatophyte Algae and Their Bacterial Endosymbionts.</title>
        <authorList>
            <person name="Sevcikova T."/>
            <person name="Yurchenko T."/>
            <person name="Fawley K.P."/>
            <person name="Amaral R."/>
            <person name="Strnad H."/>
            <person name="Santos L.M."/>
            <person name="Fawley M.W."/>
            <person name="Elias M."/>
        </authorList>
    </citation>
    <scope>NUCLEOTIDE SEQUENCE</scope>
    <source>
        <strain evidence="5">CAUP Q 401</strain>
    </source>
</reference>
<geneLocation type="plastid" evidence="5"/>
<dbReference type="GO" id="GO:0003735">
    <property type="term" value="F:structural constituent of ribosome"/>
    <property type="evidence" value="ECO:0007669"/>
    <property type="project" value="InterPro"/>
</dbReference>
<evidence type="ECO:0000256" key="2">
    <source>
        <dbReference type="ARBA" id="ARBA00022980"/>
    </source>
</evidence>
<protein>
    <recommendedName>
        <fullName evidence="4">50S ribosomal protein L35</fullName>
    </recommendedName>
</protein>
<dbReference type="InterPro" id="IPR018265">
    <property type="entry name" value="Ribosomal_bL35_CS"/>
</dbReference>
<dbReference type="InterPro" id="IPR037229">
    <property type="entry name" value="Ribosomal_bL35_sf"/>
</dbReference>
<accession>A0A3R5QSM8</accession>
<dbReference type="InterPro" id="IPR001706">
    <property type="entry name" value="Ribosomal_bL35"/>
</dbReference>
<dbReference type="GeneID" id="38948193"/>
<dbReference type="PRINTS" id="PR00064">
    <property type="entry name" value="RIBOSOMALL35"/>
</dbReference>
<name>A0A3R5QSM8_9STRA</name>
<dbReference type="AlphaFoldDB" id="A0A3R5QSM8"/>
<proteinExistence type="inferred from homology"/>
<dbReference type="Pfam" id="PF01632">
    <property type="entry name" value="Ribosomal_L35p"/>
    <property type="match status" value="1"/>
</dbReference>
<dbReference type="GO" id="GO:0006412">
    <property type="term" value="P:translation"/>
    <property type="evidence" value="ECO:0007669"/>
    <property type="project" value="InterPro"/>
</dbReference>
<gene>
    <name evidence="5" type="primary">rpl35</name>
</gene>
<comment type="similarity">
    <text evidence="1 4">Belongs to the bacterial ribosomal protein bL35 family.</text>
</comment>
<dbReference type="RefSeq" id="YP_009551043.1">
    <property type="nucleotide sequence ID" value="NC_040299.1"/>
</dbReference>
<keyword evidence="3 4" id="KW-0687">Ribonucleoprotein</keyword>
<keyword evidence="2 4" id="KW-0689">Ribosomal protein</keyword>
<evidence type="ECO:0000313" key="5">
    <source>
        <dbReference type="EMBL" id="QAA11980.1"/>
    </source>
</evidence>
<dbReference type="InterPro" id="IPR021137">
    <property type="entry name" value="Ribosomal_bL35-like"/>
</dbReference>
<keyword evidence="5" id="KW-0934">Plastid</keyword>
<dbReference type="Gene3D" id="4.10.410.60">
    <property type="match status" value="1"/>
</dbReference>
<sequence length="65" mass="7687">MKKKCKTRRSALKRYKKTATNKFLRRKSFKGHLLQKKTSSRKRRLLGIITVGTTESTIVKKFFNN</sequence>
<dbReference type="SUPFAM" id="SSF143034">
    <property type="entry name" value="L35p-like"/>
    <property type="match status" value="1"/>
</dbReference>
<dbReference type="NCBIfam" id="TIGR00001">
    <property type="entry name" value="rpmI_bact"/>
    <property type="match status" value="1"/>
</dbReference>
<evidence type="ECO:0000256" key="4">
    <source>
        <dbReference type="RuleBase" id="RU000568"/>
    </source>
</evidence>
<dbReference type="HAMAP" id="MF_00514">
    <property type="entry name" value="Ribosomal_bL35"/>
    <property type="match status" value="1"/>
</dbReference>
<dbReference type="GO" id="GO:1990904">
    <property type="term" value="C:ribonucleoprotein complex"/>
    <property type="evidence" value="ECO:0007669"/>
    <property type="project" value="UniProtKB-KW"/>
</dbReference>